<evidence type="ECO:0000256" key="3">
    <source>
        <dbReference type="ARBA" id="ARBA00022679"/>
    </source>
</evidence>
<sequence>MDVLAIVKKNKTFLKERFGVKKIGVFGSMVRGEANEESDVDVLVEFENTKKSFDNFMELSFFLEDLFAKKVDLITTSGLDKYVRPYVEREVVWCEK</sequence>
<comment type="catalytic activity">
    <reaction evidence="11">
        <text>O-(5'-adenylyl)-L-tyrosyl-[protein] + ATP = O-[5'-(adenylyl-(5'-&gt;3')-adenylyl)]-L-tyrosyl-[protein] + diphosphate</text>
        <dbReference type="Rhea" id="RHEA:66528"/>
        <dbReference type="Rhea" id="RHEA-COMP:13846"/>
        <dbReference type="Rhea" id="RHEA-COMP:17046"/>
        <dbReference type="ChEBI" id="CHEBI:30616"/>
        <dbReference type="ChEBI" id="CHEBI:33019"/>
        <dbReference type="ChEBI" id="CHEBI:83624"/>
        <dbReference type="ChEBI" id="CHEBI:167160"/>
    </reaction>
</comment>
<organism evidence="14 15">
    <name type="scientific">Candidatus Methanoperedens nitratireducens</name>
    <dbReference type="NCBI Taxonomy" id="1392998"/>
    <lineage>
        <taxon>Archaea</taxon>
        <taxon>Methanobacteriati</taxon>
        <taxon>Methanobacteriota</taxon>
        <taxon>Stenosarchaea group</taxon>
        <taxon>Methanomicrobia</taxon>
        <taxon>Methanosarcinales</taxon>
        <taxon>ANME-2 cluster</taxon>
        <taxon>Candidatus Methanoperedentaceae</taxon>
        <taxon>Candidatus Methanoperedens</taxon>
    </lineage>
</organism>
<keyword evidence="8" id="KW-0460">Magnesium</keyword>
<feature type="domain" description="Polymerase nucleotidyl transferase" evidence="13">
    <location>
        <begin position="8"/>
        <end position="92"/>
    </location>
</feature>
<keyword evidence="4" id="KW-0548">Nucleotidyltransferase</keyword>
<name>A0A0P8DZW2_9EURY</name>
<evidence type="ECO:0000259" key="13">
    <source>
        <dbReference type="Pfam" id="PF01909"/>
    </source>
</evidence>
<evidence type="ECO:0000256" key="11">
    <source>
        <dbReference type="ARBA" id="ARBA00047518"/>
    </source>
</evidence>
<dbReference type="Pfam" id="PF01909">
    <property type="entry name" value="NTP_transf_2"/>
    <property type="match status" value="1"/>
</dbReference>
<dbReference type="PATRIC" id="fig|1719120.3.peg.2189"/>
<dbReference type="Proteomes" id="UP000050360">
    <property type="component" value="Unassembled WGS sequence"/>
</dbReference>
<keyword evidence="2" id="KW-1277">Toxin-antitoxin system</keyword>
<evidence type="ECO:0000256" key="12">
    <source>
        <dbReference type="ARBA" id="ARBA00048696"/>
    </source>
</evidence>
<protein>
    <recommendedName>
        <fullName evidence="9">protein adenylyltransferase</fullName>
        <ecNumber evidence="9">2.7.7.108</ecNumber>
    </recommendedName>
</protein>
<dbReference type="InterPro" id="IPR052038">
    <property type="entry name" value="Type-VII_TA_antitoxin"/>
</dbReference>
<dbReference type="InterPro" id="IPR043519">
    <property type="entry name" value="NT_sf"/>
</dbReference>
<keyword evidence="7" id="KW-0067">ATP-binding</keyword>
<evidence type="ECO:0000256" key="7">
    <source>
        <dbReference type="ARBA" id="ARBA00022840"/>
    </source>
</evidence>
<evidence type="ECO:0000313" key="15">
    <source>
        <dbReference type="Proteomes" id="UP000050360"/>
    </source>
</evidence>
<dbReference type="GO" id="GO:0070733">
    <property type="term" value="F:AMPylase activity"/>
    <property type="evidence" value="ECO:0007669"/>
    <property type="project" value="UniProtKB-EC"/>
</dbReference>
<comment type="catalytic activity">
    <reaction evidence="12">
        <text>L-tyrosyl-[protein] + ATP = O-(5'-adenylyl)-L-tyrosyl-[protein] + diphosphate</text>
        <dbReference type="Rhea" id="RHEA:54288"/>
        <dbReference type="Rhea" id="RHEA-COMP:10136"/>
        <dbReference type="Rhea" id="RHEA-COMP:13846"/>
        <dbReference type="ChEBI" id="CHEBI:30616"/>
        <dbReference type="ChEBI" id="CHEBI:33019"/>
        <dbReference type="ChEBI" id="CHEBI:46858"/>
        <dbReference type="ChEBI" id="CHEBI:83624"/>
        <dbReference type="EC" id="2.7.7.108"/>
    </reaction>
</comment>
<keyword evidence="5" id="KW-0479">Metal-binding</keyword>
<keyword evidence="3 14" id="KW-0808">Transferase</keyword>
<proteinExistence type="inferred from homology"/>
<evidence type="ECO:0000313" key="14">
    <source>
        <dbReference type="EMBL" id="KPQ43446.1"/>
    </source>
</evidence>
<evidence type="ECO:0000256" key="4">
    <source>
        <dbReference type="ARBA" id="ARBA00022695"/>
    </source>
</evidence>
<dbReference type="InterPro" id="IPR002934">
    <property type="entry name" value="Polymerase_NTP_transf_dom"/>
</dbReference>
<dbReference type="SUPFAM" id="SSF81301">
    <property type="entry name" value="Nucleotidyltransferase"/>
    <property type="match status" value="1"/>
</dbReference>
<comment type="similarity">
    <text evidence="10">Belongs to the MntA antitoxin family.</text>
</comment>
<gene>
    <name evidence="14" type="ORF">MPEBLZ_02005</name>
</gene>
<dbReference type="EMBL" id="LKCM01000144">
    <property type="protein sequence ID" value="KPQ43446.1"/>
    <property type="molecule type" value="Genomic_DNA"/>
</dbReference>
<dbReference type="CDD" id="cd05403">
    <property type="entry name" value="NT_KNTase_like"/>
    <property type="match status" value="1"/>
</dbReference>
<evidence type="ECO:0000256" key="9">
    <source>
        <dbReference type="ARBA" id="ARBA00034531"/>
    </source>
</evidence>
<keyword evidence="6" id="KW-0547">Nucleotide-binding</keyword>
<dbReference type="PANTHER" id="PTHR33571">
    <property type="entry name" value="SSL8005 PROTEIN"/>
    <property type="match status" value="1"/>
</dbReference>
<dbReference type="PANTHER" id="PTHR33571:SF14">
    <property type="entry name" value="PROTEIN ADENYLYLTRANSFERASE MJ0435-RELATED"/>
    <property type="match status" value="1"/>
</dbReference>
<comment type="caution">
    <text evidence="14">The sequence shown here is derived from an EMBL/GenBank/DDBJ whole genome shotgun (WGS) entry which is preliminary data.</text>
</comment>
<dbReference type="GO" id="GO:0046872">
    <property type="term" value="F:metal ion binding"/>
    <property type="evidence" value="ECO:0007669"/>
    <property type="project" value="UniProtKB-KW"/>
</dbReference>
<evidence type="ECO:0000256" key="6">
    <source>
        <dbReference type="ARBA" id="ARBA00022741"/>
    </source>
</evidence>
<evidence type="ECO:0000256" key="10">
    <source>
        <dbReference type="ARBA" id="ARBA00038276"/>
    </source>
</evidence>
<evidence type="ECO:0000256" key="1">
    <source>
        <dbReference type="ARBA" id="ARBA00001946"/>
    </source>
</evidence>
<evidence type="ECO:0000256" key="2">
    <source>
        <dbReference type="ARBA" id="ARBA00022649"/>
    </source>
</evidence>
<evidence type="ECO:0000256" key="8">
    <source>
        <dbReference type="ARBA" id="ARBA00022842"/>
    </source>
</evidence>
<reference evidence="14 15" key="1">
    <citation type="submission" date="2015-09" db="EMBL/GenBank/DDBJ databases">
        <title>A metagenomics-based metabolic model of nitrate-dependent anaerobic oxidation of methane by Methanoperedens-like archaea.</title>
        <authorList>
            <person name="Arshad A."/>
            <person name="Speth D.R."/>
            <person name="De Graaf R.M."/>
            <person name="Op Den Camp H.J."/>
            <person name="Jetten M.S."/>
            <person name="Welte C.U."/>
        </authorList>
    </citation>
    <scope>NUCLEOTIDE SEQUENCE [LARGE SCALE GENOMIC DNA]</scope>
</reference>
<dbReference type="EC" id="2.7.7.108" evidence="9"/>
<dbReference type="AlphaFoldDB" id="A0A0P8DZW2"/>
<comment type="cofactor">
    <cofactor evidence="1">
        <name>Mg(2+)</name>
        <dbReference type="ChEBI" id="CHEBI:18420"/>
    </cofactor>
</comment>
<dbReference type="Gene3D" id="3.30.460.10">
    <property type="entry name" value="Beta Polymerase, domain 2"/>
    <property type="match status" value="1"/>
</dbReference>
<accession>A0A0P8DZW2</accession>
<dbReference type="GO" id="GO:0005524">
    <property type="term" value="F:ATP binding"/>
    <property type="evidence" value="ECO:0007669"/>
    <property type="project" value="UniProtKB-KW"/>
</dbReference>
<evidence type="ECO:0000256" key="5">
    <source>
        <dbReference type="ARBA" id="ARBA00022723"/>
    </source>
</evidence>